<reference evidence="10 11" key="1">
    <citation type="submission" date="2024-09" db="EMBL/GenBank/DDBJ databases">
        <title>Rethinking Asexuality: The Enigmatic Case of Functional Sexual Genes in Lepraria (Stereocaulaceae).</title>
        <authorList>
            <person name="Doellman M."/>
            <person name="Sun Y."/>
            <person name="Barcenas-Pena A."/>
            <person name="Lumbsch H.T."/>
            <person name="Grewe F."/>
        </authorList>
    </citation>
    <scope>NUCLEOTIDE SEQUENCE [LARGE SCALE GENOMIC DNA]</scope>
    <source>
        <strain evidence="10 11">Mercado 3170</strain>
    </source>
</reference>
<feature type="compositionally biased region" description="Basic and acidic residues" evidence="8">
    <location>
        <begin position="93"/>
        <end position="102"/>
    </location>
</feature>
<comment type="similarity">
    <text evidence="4">Belongs to the RTC4 family.</text>
</comment>
<evidence type="ECO:0000256" key="7">
    <source>
        <dbReference type="ARBA" id="ARBA00023242"/>
    </source>
</evidence>
<feature type="domain" description="Restriction of telomere capping protein 4 C-terminal" evidence="9">
    <location>
        <begin position="468"/>
        <end position="592"/>
    </location>
</feature>
<proteinExistence type="inferred from homology"/>
<sequence length="611" mass="68724">MALSMTYDLSVKSHLTRRSGMTRQNIYGSLHGGTLQLKKEARISSPEDYNAPPADDSLDEATVADESPREMSSDCGSSGSRSVKARARFRTPWKKEQTKFRNEEDEDSAHEDGLARSNIPSNTFLSQRNWRSRNESQNNQKRTRTDVIADDEEEFGMAWSQRSSKETYTKNLFKKPTKEQRKPVKAASQESLKGKPAFKKPKFEFPSAQGRRSSGASGEPVFKKPPSSETPPRSRRASQRSSQDARETPQGTPKKEFKQPKRLSPKKATPTKQKEGPIFKGPTMFDRVDTQRITRFSASTRESSKITDTDGLTTLDLQSKASASADKFGMSDLQLKIPTSSTTTPSEPSPSFDVTTTLSSPLTSVPEDFDVHCASDGIGENAIPEDITLPPKQKPSICPFCKGPVDKDFLEERISVKGRPSIRQQAEFCKSHKSHAAEEEWKELQYPSIDWPNFENHLNQFHAALDDILQRRCFSFYRNAFEDVVQSRKNKTLRQDMLTASRIEELSPGYYGSRGARIMTENIMANFNSKFRRLSASDDLISSGGVSEFVQAVLVPELALLLVKNDMKIEDDEKAREVLRNSVDIGHLLNEEEDELIKGSEPDETRPMELI</sequence>
<dbReference type="PANTHER" id="PTHR41391:SF1">
    <property type="entry name" value="RESTRICTION OF TELOMERE CAPPING PROTEIN 4"/>
    <property type="match status" value="1"/>
</dbReference>
<evidence type="ECO:0000313" key="11">
    <source>
        <dbReference type="Proteomes" id="UP001590950"/>
    </source>
</evidence>
<evidence type="ECO:0000259" key="9">
    <source>
        <dbReference type="SMART" id="SM01312"/>
    </source>
</evidence>
<feature type="compositionally biased region" description="Low complexity" evidence="8">
    <location>
        <begin position="73"/>
        <end position="82"/>
    </location>
</feature>
<comment type="subcellular location">
    <subcellularLocation>
        <location evidence="3">Cytoplasm</location>
    </subcellularLocation>
    <subcellularLocation>
        <location evidence="2">Nucleus</location>
    </subcellularLocation>
</comment>
<evidence type="ECO:0000256" key="5">
    <source>
        <dbReference type="ARBA" id="ARBA00015162"/>
    </source>
</evidence>
<gene>
    <name evidence="10" type="ORF">N7G274_005744</name>
</gene>
<evidence type="ECO:0000256" key="2">
    <source>
        <dbReference type="ARBA" id="ARBA00004123"/>
    </source>
</evidence>
<dbReference type="Proteomes" id="UP001590950">
    <property type="component" value="Unassembled WGS sequence"/>
</dbReference>
<comment type="function">
    <text evidence="1">May be involved in a process influencing telomere capping.</text>
</comment>
<organism evidence="10 11">
    <name type="scientific">Stereocaulon virgatum</name>
    <dbReference type="NCBI Taxonomy" id="373712"/>
    <lineage>
        <taxon>Eukaryota</taxon>
        <taxon>Fungi</taxon>
        <taxon>Dikarya</taxon>
        <taxon>Ascomycota</taxon>
        <taxon>Pezizomycotina</taxon>
        <taxon>Lecanoromycetes</taxon>
        <taxon>OSLEUM clade</taxon>
        <taxon>Lecanoromycetidae</taxon>
        <taxon>Lecanorales</taxon>
        <taxon>Lecanorineae</taxon>
        <taxon>Stereocaulaceae</taxon>
        <taxon>Stereocaulon</taxon>
    </lineage>
</organism>
<dbReference type="PANTHER" id="PTHR41391">
    <property type="entry name" value="RESTRICTION OF TELOMERE CAPPING PROTEIN 4"/>
    <property type="match status" value="1"/>
</dbReference>
<evidence type="ECO:0000256" key="6">
    <source>
        <dbReference type="ARBA" id="ARBA00022490"/>
    </source>
</evidence>
<keyword evidence="7" id="KW-0539">Nucleus</keyword>
<feature type="compositionally biased region" description="Low complexity" evidence="8">
    <location>
        <begin position="338"/>
        <end position="357"/>
    </location>
</feature>
<evidence type="ECO:0000256" key="3">
    <source>
        <dbReference type="ARBA" id="ARBA00004496"/>
    </source>
</evidence>
<name>A0ABR4A629_9LECA</name>
<evidence type="ECO:0000256" key="1">
    <source>
        <dbReference type="ARBA" id="ARBA00002738"/>
    </source>
</evidence>
<feature type="compositionally biased region" description="Low complexity" evidence="8">
    <location>
        <begin position="204"/>
        <end position="218"/>
    </location>
</feature>
<dbReference type="EMBL" id="JBEFKJ010000017">
    <property type="protein sequence ID" value="KAL2041362.1"/>
    <property type="molecule type" value="Genomic_DNA"/>
</dbReference>
<feature type="region of interest" description="Disordered" evidence="8">
    <location>
        <begin position="337"/>
        <end position="357"/>
    </location>
</feature>
<evidence type="ECO:0000313" key="10">
    <source>
        <dbReference type="EMBL" id="KAL2041362.1"/>
    </source>
</evidence>
<feature type="region of interest" description="Disordered" evidence="8">
    <location>
        <begin position="40"/>
        <end position="287"/>
    </location>
</feature>
<keyword evidence="6" id="KW-0963">Cytoplasm</keyword>
<protein>
    <recommendedName>
        <fullName evidence="5">Restriction of telomere capping protein 4</fullName>
    </recommendedName>
</protein>
<comment type="caution">
    <text evidence="10">The sequence shown here is derived from an EMBL/GenBank/DDBJ whole genome shotgun (WGS) entry which is preliminary data.</text>
</comment>
<dbReference type="InterPro" id="IPR039024">
    <property type="entry name" value="RTC4"/>
</dbReference>
<dbReference type="InterPro" id="IPR028094">
    <property type="entry name" value="RTC4_C"/>
</dbReference>
<evidence type="ECO:0000256" key="8">
    <source>
        <dbReference type="SAM" id="MobiDB-lite"/>
    </source>
</evidence>
<evidence type="ECO:0000256" key="4">
    <source>
        <dbReference type="ARBA" id="ARBA00009461"/>
    </source>
</evidence>
<keyword evidence="11" id="KW-1185">Reference proteome</keyword>
<dbReference type="SMART" id="SM01312">
    <property type="entry name" value="RTC4"/>
    <property type="match status" value="1"/>
</dbReference>
<dbReference type="Pfam" id="PF14474">
    <property type="entry name" value="RTC4"/>
    <property type="match status" value="1"/>
</dbReference>
<accession>A0ABR4A629</accession>
<feature type="compositionally biased region" description="Basic and acidic residues" evidence="8">
    <location>
        <begin position="243"/>
        <end position="259"/>
    </location>
</feature>
<feature type="compositionally biased region" description="Polar residues" evidence="8">
    <location>
        <begin position="118"/>
        <end position="140"/>
    </location>
</feature>
<feature type="compositionally biased region" description="Basic residues" evidence="8">
    <location>
        <begin position="83"/>
        <end position="92"/>
    </location>
</feature>